<accession>A0A6N9TKM2</accession>
<comment type="cofactor">
    <cofactor evidence="1">
        <name>FAD</name>
        <dbReference type="ChEBI" id="CHEBI:57692"/>
    </cofactor>
</comment>
<dbReference type="InterPro" id="IPR039650">
    <property type="entry name" value="HdrA-like"/>
</dbReference>
<organism evidence="10 11">
    <name type="scientific">Dissulfurirhabdus thermomarina</name>
    <dbReference type="NCBI Taxonomy" id="1765737"/>
    <lineage>
        <taxon>Bacteria</taxon>
        <taxon>Deltaproteobacteria</taxon>
        <taxon>Dissulfurirhabdaceae</taxon>
        <taxon>Dissulfurirhabdus</taxon>
    </lineage>
</organism>
<evidence type="ECO:0000259" key="9">
    <source>
        <dbReference type="PROSITE" id="PS51379"/>
    </source>
</evidence>
<evidence type="ECO:0000256" key="8">
    <source>
        <dbReference type="ARBA" id="ARBA00023014"/>
    </source>
</evidence>
<evidence type="ECO:0000256" key="6">
    <source>
        <dbReference type="ARBA" id="ARBA00023002"/>
    </source>
</evidence>
<dbReference type="RefSeq" id="WP_163297974.1">
    <property type="nucleotide sequence ID" value="NZ_JAAGRR010000019.1"/>
</dbReference>
<dbReference type="Pfam" id="PF12838">
    <property type="entry name" value="Fer4_7"/>
    <property type="match status" value="1"/>
</dbReference>
<dbReference type="SUPFAM" id="SSF51971">
    <property type="entry name" value="Nucleotide-binding domain"/>
    <property type="match status" value="1"/>
</dbReference>
<dbReference type="PROSITE" id="PS51379">
    <property type="entry name" value="4FE4S_FER_2"/>
    <property type="match status" value="4"/>
</dbReference>
<keyword evidence="6" id="KW-0560">Oxidoreductase</keyword>
<sequence>MSAPAGGVLVVGGGIAGVQAALDLADAGFRVHLVERTAAIGGRMSQLDKTFPTNDCSACILSPKLVECGRHRNIDLYTLTEVLALEGEPGAFRARLRRHPRYIDPDRCIACGRCADKCPKQVPDEFDLGLGRRKAAYLKYPQAVPLKYAIDPDHCIRLKKPGRCGFCIEACPADAVNFDDRAEELDLDVGAVILAPGFAPFHPGALDFTGYGRLPNVVTAMEFERLLSPSGPCMGHPARPGDGAAPRRIAWLQCVGSRDIHRCNRPYCSAVCCMYAVKQAVIAREHLGADLEAHVFYMDLRTPGKGFEAYAQRAAAEGVRFHRARVHSVLPAATPGGLSLRFMDDDGEIRQETFDLVVLSVGLEMDPAATELARRLGVELDPDGFIRTDPFAPVQTSRPGVFACGAATEPKDIPQTVVEAGAAAHEAARLLAPVRWQASREETYPEERDVSAEPPRIGVFVCHCGVNIGAVVDVPAVRDYARTLPDVVFAQDNLFTCSQDTIDQIAETVRRERLNRVVVASCSPRTHEPLFQATLRAAGLNPHLFEMANIRDQDAWVHPDRPDLATEKAKDLVRMAVARVREHRPLPERRVPVTRRALVVGGGVAGMSAALALADQGFPVTLVEREAALGGQARALSRTWEGHPVAPWLEEISARVASHPLVDLRTGVTVAGVEGSVGRFRTRLSDGTEVAHGAAVIAVGGEPWRPEDPWRFGHGDHPGVMTLLELDRRLAEDAAGPAGLSQAVFIHCVGSRVPERPYCSRVCCTHAIEQALELKTRHPDADIFMLYRDIRTYGRREHLYQEARARGIVFVRYDLDRPPEVTAAGGRLEVTVREPILGRDLRLHPDLVVLATAIRPRADAGALSRFFKCAVGADGFLLEAHMKLRPVDFATEGVFLAGLCHYPKPIEESVAQAQAAAARAARVLAREAVAAEPITAVVDPARCTACGVCEAVCPYHAVTVDPAAGAAVVDPGLCKGCGACTAGCRSGAVTLPNLDNAEILAAVEACLEESPWRQ</sequence>
<keyword evidence="5" id="KW-0285">Flavoprotein</keyword>
<dbReference type="SUPFAM" id="SSF54862">
    <property type="entry name" value="4Fe-4S ferredoxins"/>
    <property type="match status" value="1"/>
</dbReference>
<evidence type="ECO:0000256" key="7">
    <source>
        <dbReference type="ARBA" id="ARBA00023004"/>
    </source>
</evidence>
<evidence type="ECO:0000256" key="5">
    <source>
        <dbReference type="ARBA" id="ARBA00022827"/>
    </source>
</evidence>
<dbReference type="Pfam" id="PF12831">
    <property type="entry name" value="FAD_oxidored"/>
    <property type="match status" value="1"/>
</dbReference>
<dbReference type="AlphaFoldDB" id="A0A6N9TKM2"/>
<evidence type="ECO:0000256" key="4">
    <source>
        <dbReference type="ARBA" id="ARBA00022723"/>
    </source>
</evidence>
<dbReference type="PANTHER" id="PTHR43498">
    <property type="entry name" value="FERREDOXIN:COB-COM HETERODISULFIDE REDUCTASE SUBUNIT A"/>
    <property type="match status" value="1"/>
</dbReference>
<evidence type="ECO:0000256" key="3">
    <source>
        <dbReference type="ARBA" id="ARBA00022485"/>
    </source>
</evidence>
<dbReference type="InterPro" id="IPR023753">
    <property type="entry name" value="FAD/NAD-binding_dom"/>
</dbReference>
<reference evidence="10 11" key="1">
    <citation type="submission" date="2020-02" db="EMBL/GenBank/DDBJ databases">
        <title>Comparative genomics of sulfur disproportionating microorganisms.</title>
        <authorList>
            <person name="Ward L.M."/>
            <person name="Bertran E."/>
            <person name="Johnston D.T."/>
        </authorList>
    </citation>
    <scope>NUCLEOTIDE SEQUENCE [LARGE SCALE GENOMIC DNA]</scope>
    <source>
        <strain evidence="10 11">DSM 100025</strain>
    </source>
</reference>
<evidence type="ECO:0000256" key="2">
    <source>
        <dbReference type="ARBA" id="ARBA00006561"/>
    </source>
</evidence>
<proteinExistence type="inferred from homology"/>
<keyword evidence="8" id="KW-0411">Iron-sulfur</keyword>
<dbReference type="PANTHER" id="PTHR43498:SF1">
    <property type="entry name" value="COB--COM HETERODISULFIDE REDUCTASE IRON-SULFUR SUBUNIT A"/>
    <property type="match status" value="1"/>
</dbReference>
<dbReference type="InterPro" id="IPR036188">
    <property type="entry name" value="FAD/NAD-bd_sf"/>
</dbReference>
<dbReference type="Gene3D" id="3.40.50.720">
    <property type="entry name" value="NAD(P)-binding Rossmann-like Domain"/>
    <property type="match status" value="1"/>
</dbReference>
<dbReference type="GO" id="GO:0051539">
    <property type="term" value="F:4 iron, 4 sulfur cluster binding"/>
    <property type="evidence" value="ECO:0007669"/>
    <property type="project" value="UniProtKB-KW"/>
</dbReference>
<dbReference type="PROSITE" id="PS00198">
    <property type="entry name" value="4FE4S_FER_1"/>
    <property type="match status" value="2"/>
</dbReference>
<keyword evidence="11" id="KW-1185">Reference proteome</keyword>
<name>A0A6N9TKM2_DISTH</name>
<dbReference type="GO" id="GO:0016491">
    <property type="term" value="F:oxidoreductase activity"/>
    <property type="evidence" value="ECO:0007669"/>
    <property type="project" value="UniProtKB-KW"/>
</dbReference>
<feature type="domain" description="4Fe-4S ferredoxin-type" evidence="9">
    <location>
        <begin position="934"/>
        <end position="963"/>
    </location>
</feature>
<dbReference type="SUPFAM" id="SSF51905">
    <property type="entry name" value="FAD/NAD(P)-binding domain"/>
    <property type="match status" value="1"/>
</dbReference>
<gene>
    <name evidence="10" type="ORF">G3N55_02995</name>
</gene>
<dbReference type="InterPro" id="IPR017896">
    <property type="entry name" value="4Fe4S_Fe-S-bd"/>
</dbReference>
<protein>
    <submittedName>
        <fullName evidence="10">CoB--CoM heterodisulfide reductase iron-sulfur subunit A family protein</fullName>
    </submittedName>
</protein>
<comment type="similarity">
    <text evidence="2">Belongs to the HdrA family.</text>
</comment>
<comment type="caution">
    <text evidence="10">The sequence shown here is derived from an EMBL/GenBank/DDBJ whole genome shotgun (WGS) entry which is preliminary data.</text>
</comment>
<dbReference type="Pfam" id="PF13237">
    <property type="entry name" value="Fer4_10"/>
    <property type="match status" value="1"/>
</dbReference>
<keyword evidence="3" id="KW-0004">4Fe-4S</keyword>
<keyword evidence="7" id="KW-0408">Iron</keyword>
<dbReference type="Gene3D" id="3.50.50.60">
    <property type="entry name" value="FAD/NAD(P)-binding domain"/>
    <property type="match status" value="2"/>
</dbReference>
<feature type="domain" description="4Fe-4S ferredoxin-type" evidence="9">
    <location>
        <begin position="99"/>
        <end position="129"/>
    </location>
</feature>
<dbReference type="GO" id="GO:0046872">
    <property type="term" value="F:metal ion binding"/>
    <property type="evidence" value="ECO:0007669"/>
    <property type="project" value="UniProtKB-KW"/>
</dbReference>
<evidence type="ECO:0000256" key="1">
    <source>
        <dbReference type="ARBA" id="ARBA00001974"/>
    </source>
</evidence>
<evidence type="ECO:0000313" key="10">
    <source>
        <dbReference type="EMBL" id="NDY41821.1"/>
    </source>
</evidence>
<dbReference type="EMBL" id="JAAGRR010000019">
    <property type="protein sequence ID" value="NDY41821.1"/>
    <property type="molecule type" value="Genomic_DNA"/>
</dbReference>
<keyword evidence="4" id="KW-0479">Metal-binding</keyword>
<feature type="domain" description="4Fe-4S ferredoxin-type" evidence="9">
    <location>
        <begin position="965"/>
        <end position="994"/>
    </location>
</feature>
<dbReference type="InterPro" id="IPR017900">
    <property type="entry name" value="4Fe4S_Fe_S_CS"/>
</dbReference>
<evidence type="ECO:0000313" key="11">
    <source>
        <dbReference type="Proteomes" id="UP000469346"/>
    </source>
</evidence>
<dbReference type="Proteomes" id="UP000469346">
    <property type="component" value="Unassembled WGS sequence"/>
</dbReference>
<keyword evidence="5" id="KW-0274">FAD</keyword>
<dbReference type="Gene3D" id="3.30.70.20">
    <property type="match status" value="3"/>
</dbReference>
<feature type="domain" description="4Fe-4S ferredoxin-type" evidence="9">
    <location>
        <begin position="146"/>
        <end position="181"/>
    </location>
</feature>
<dbReference type="Pfam" id="PF07992">
    <property type="entry name" value="Pyr_redox_2"/>
    <property type="match status" value="2"/>
</dbReference>